<dbReference type="EMBL" id="KQ977279">
    <property type="protein sequence ID" value="KYN04071.1"/>
    <property type="molecule type" value="Genomic_DNA"/>
</dbReference>
<evidence type="ECO:0000313" key="2">
    <source>
        <dbReference type="Proteomes" id="UP000078542"/>
    </source>
</evidence>
<sequence>MKKLLTRWVPCLLTVDHKRDRVTISKHCGDKGDGHSFFWDARGIIYIDYGGGAEMKREFYLPLALFARPRLVSAHTSLEEMRIINHVVHFESKSRFSPPRNGLRAPRPAFLSLASGSSPMRDLVYARRGRERERERKEKKEELGPILYMYAECVLRHSQDRSLSQFCRWDTARVLFFSLSLSRLHTHV</sequence>
<organism evidence="1 2">
    <name type="scientific">Cyphomyrmex costatus</name>
    <dbReference type="NCBI Taxonomy" id="456900"/>
    <lineage>
        <taxon>Eukaryota</taxon>
        <taxon>Metazoa</taxon>
        <taxon>Ecdysozoa</taxon>
        <taxon>Arthropoda</taxon>
        <taxon>Hexapoda</taxon>
        <taxon>Insecta</taxon>
        <taxon>Pterygota</taxon>
        <taxon>Neoptera</taxon>
        <taxon>Endopterygota</taxon>
        <taxon>Hymenoptera</taxon>
        <taxon>Apocrita</taxon>
        <taxon>Aculeata</taxon>
        <taxon>Formicoidea</taxon>
        <taxon>Formicidae</taxon>
        <taxon>Myrmicinae</taxon>
        <taxon>Cyphomyrmex</taxon>
    </lineage>
</organism>
<evidence type="ECO:0000313" key="1">
    <source>
        <dbReference type="EMBL" id="KYN04071.1"/>
    </source>
</evidence>
<accession>A0A195CTQ4</accession>
<dbReference type="AlphaFoldDB" id="A0A195CTQ4"/>
<proteinExistence type="predicted"/>
<dbReference type="Proteomes" id="UP000078542">
    <property type="component" value="Unassembled WGS sequence"/>
</dbReference>
<gene>
    <name evidence="1" type="ORF">ALC62_04835</name>
</gene>
<name>A0A195CTQ4_9HYME</name>
<protein>
    <submittedName>
        <fullName evidence="1">Uncharacterized protein</fullName>
    </submittedName>
</protein>
<reference evidence="1 2" key="1">
    <citation type="submission" date="2016-03" db="EMBL/GenBank/DDBJ databases">
        <title>Cyphomyrmex costatus WGS genome.</title>
        <authorList>
            <person name="Nygaard S."/>
            <person name="Hu H."/>
            <person name="Boomsma J."/>
            <person name="Zhang G."/>
        </authorList>
    </citation>
    <scope>NUCLEOTIDE SEQUENCE [LARGE SCALE GENOMIC DNA]</scope>
    <source>
        <strain evidence="1">MS0001</strain>
        <tissue evidence="1">Whole body</tissue>
    </source>
</reference>
<keyword evidence="2" id="KW-1185">Reference proteome</keyword>